<feature type="non-terminal residue" evidence="1">
    <location>
        <position position="1"/>
    </location>
</feature>
<reference evidence="1" key="1">
    <citation type="submission" date="2021-02" db="EMBL/GenBank/DDBJ databases">
        <authorList>
            <person name="Nowell W R."/>
        </authorList>
    </citation>
    <scope>NUCLEOTIDE SEQUENCE</scope>
    <source>
        <strain evidence="1">Ploen Becks lab</strain>
    </source>
</reference>
<dbReference type="InterPro" id="IPR027417">
    <property type="entry name" value="P-loop_NTPase"/>
</dbReference>
<comment type="caution">
    <text evidence="1">The sequence shown here is derived from an EMBL/GenBank/DDBJ whole genome shotgun (WGS) entry which is preliminary data.</text>
</comment>
<dbReference type="SUPFAM" id="SSF52540">
    <property type="entry name" value="P-loop containing nucleoside triphosphate hydrolases"/>
    <property type="match status" value="1"/>
</dbReference>
<dbReference type="Proteomes" id="UP000663879">
    <property type="component" value="Unassembled WGS sequence"/>
</dbReference>
<dbReference type="EMBL" id="CAJNOC010012562">
    <property type="protein sequence ID" value="CAF1154224.1"/>
    <property type="molecule type" value="Genomic_DNA"/>
</dbReference>
<evidence type="ECO:0000313" key="1">
    <source>
        <dbReference type="EMBL" id="CAF1154224.1"/>
    </source>
</evidence>
<dbReference type="AlphaFoldDB" id="A0A814T3R0"/>
<name>A0A814T3R0_9BILA</name>
<accession>A0A814T3R0</accession>
<dbReference type="Gene3D" id="3.40.50.300">
    <property type="entry name" value="P-loop containing nucleotide triphosphate hydrolases"/>
    <property type="match status" value="1"/>
</dbReference>
<protein>
    <submittedName>
        <fullName evidence="1">Uncharacterized protein</fullName>
    </submittedName>
</protein>
<evidence type="ECO:0000313" key="2">
    <source>
        <dbReference type="Proteomes" id="UP000663879"/>
    </source>
</evidence>
<organism evidence="1 2">
    <name type="scientific">Brachionus calyciflorus</name>
    <dbReference type="NCBI Taxonomy" id="104777"/>
    <lineage>
        <taxon>Eukaryota</taxon>
        <taxon>Metazoa</taxon>
        <taxon>Spiralia</taxon>
        <taxon>Gnathifera</taxon>
        <taxon>Rotifera</taxon>
        <taxon>Eurotatoria</taxon>
        <taxon>Monogononta</taxon>
        <taxon>Pseudotrocha</taxon>
        <taxon>Ploima</taxon>
        <taxon>Brachionidae</taxon>
        <taxon>Brachionus</taxon>
    </lineage>
</organism>
<sequence>MCKTTLFNILTGLLKPNEGSARFFQYNVLSDSDLFHIRKMSGVCLQQDVLYDLLD</sequence>
<proteinExistence type="predicted"/>
<keyword evidence="2" id="KW-1185">Reference proteome</keyword>
<gene>
    <name evidence="1" type="ORF">OXX778_LOCUS23403</name>
</gene>